<organism evidence="2 3">
    <name type="scientific">Kytococcus sedentarius (strain ATCC 14392 / DSM 20547 / JCM 11482 / CCUG 33030 / NBRC 15357 / NCTC 11040 / CCM 314 / 541)</name>
    <name type="common">Micrococcus sedentarius</name>
    <dbReference type="NCBI Taxonomy" id="478801"/>
    <lineage>
        <taxon>Bacteria</taxon>
        <taxon>Bacillati</taxon>
        <taxon>Actinomycetota</taxon>
        <taxon>Actinomycetes</taxon>
        <taxon>Micrococcales</taxon>
        <taxon>Kytococcaceae</taxon>
        <taxon>Kytococcus</taxon>
    </lineage>
</organism>
<protein>
    <submittedName>
        <fullName evidence="2">Predicted membrane protein</fullName>
    </submittedName>
</protein>
<dbReference type="RefSeq" id="WP_012801736.1">
    <property type="nucleotide sequence ID" value="NC_013169.1"/>
</dbReference>
<dbReference type="Proteomes" id="UP000006666">
    <property type="component" value="Chromosome"/>
</dbReference>
<gene>
    <name evidence="2" type="ordered locus">Ksed_02330</name>
</gene>
<reference evidence="2 3" key="1">
    <citation type="journal article" date="2009" name="Stand. Genomic Sci.">
        <title>Complete genome sequence of Kytococcus sedentarius type strain (541).</title>
        <authorList>
            <person name="Sims D."/>
            <person name="Brettin T."/>
            <person name="Detter J.C."/>
            <person name="Han C."/>
            <person name="Lapidus A."/>
            <person name="Copeland A."/>
            <person name="Glavina Del Rio T."/>
            <person name="Nolan M."/>
            <person name="Chen F."/>
            <person name="Lucas S."/>
            <person name="Tice H."/>
            <person name="Cheng J.F."/>
            <person name="Bruce D."/>
            <person name="Goodwin L."/>
            <person name="Pitluck S."/>
            <person name="Ovchinnikova G."/>
            <person name="Pati A."/>
            <person name="Ivanova N."/>
            <person name="Mavrommatis K."/>
            <person name="Chen A."/>
            <person name="Palaniappan K."/>
            <person name="D'haeseleer P."/>
            <person name="Chain P."/>
            <person name="Bristow J."/>
            <person name="Eisen J.A."/>
            <person name="Markowitz V."/>
            <person name="Hugenholtz P."/>
            <person name="Schneider S."/>
            <person name="Goker M."/>
            <person name="Pukall R."/>
            <person name="Kyrpides N.C."/>
            <person name="Klenk H.P."/>
        </authorList>
    </citation>
    <scope>NUCLEOTIDE SEQUENCE [LARGE SCALE GENOMIC DNA]</scope>
    <source>
        <strain evidence="3">ATCC 14392 / DSM 20547 / JCM 11482 / CCUG 33030 / NBRC 15357 / NCTC 11040 / CCM 314 / 541</strain>
    </source>
</reference>
<dbReference type="eggNOG" id="COG1950">
    <property type="taxonomic scope" value="Bacteria"/>
</dbReference>
<feature type="transmembrane region" description="Helical" evidence="1">
    <location>
        <begin position="67"/>
        <end position="90"/>
    </location>
</feature>
<keyword evidence="1" id="KW-0812">Transmembrane</keyword>
<dbReference type="PANTHER" id="PTHR37309:SF1">
    <property type="entry name" value="SLR0284 PROTEIN"/>
    <property type="match status" value="1"/>
</dbReference>
<name>C7NJI8_KYTSD</name>
<sequence>MRQFFLKTVVNGIPLWVAALVVPGIAIGSQADGLGTRLLSVVLVALLFGVINTLVKPLVKLFSFPLIILSLGLFTFIINAAMLSLLSWASGALGLDFHVDSFFWSAVLGAVVVTFVAMLLNLLLPDGEDDRVVLAGGQHRRY</sequence>
<dbReference type="EMBL" id="CP001686">
    <property type="protein sequence ID" value="ACV05318.1"/>
    <property type="molecule type" value="Genomic_DNA"/>
</dbReference>
<evidence type="ECO:0000313" key="2">
    <source>
        <dbReference type="EMBL" id="ACV05318.1"/>
    </source>
</evidence>
<accession>C7NJI8</accession>
<keyword evidence="3" id="KW-1185">Reference proteome</keyword>
<feature type="transmembrane region" description="Helical" evidence="1">
    <location>
        <begin position="102"/>
        <end position="124"/>
    </location>
</feature>
<feature type="transmembrane region" description="Helical" evidence="1">
    <location>
        <begin position="12"/>
        <end position="31"/>
    </location>
</feature>
<dbReference type="KEGG" id="kse:Ksed_02330"/>
<dbReference type="STRING" id="478801.Ksed_02330"/>
<keyword evidence="1" id="KW-1133">Transmembrane helix</keyword>
<evidence type="ECO:0000256" key="1">
    <source>
        <dbReference type="SAM" id="Phobius"/>
    </source>
</evidence>
<feature type="transmembrane region" description="Helical" evidence="1">
    <location>
        <begin position="37"/>
        <end position="55"/>
    </location>
</feature>
<dbReference type="Pfam" id="PF04020">
    <property type="entry name" value="Phage_holin_4_2"/>
    <property type="match status" value="1"/>
</dbReference>
<dbReference type="HOGENOM" id="CLU_120441_0_0_11"/>
<dbReference type="InterPro" id="IPR007165">
    <property type="entry name" value="Phage_holin_4_2"/>
</dbReference>
<dbReference type="AlphaFoldDB" id="C7NJI8"/>
<evidence type="ECO:0000313" key="3">
    <source>
        <dbReference type="Proteomes" id="UP000006666"/>
    </source>
</evidence>
<dbReference type="PANTHER" id="PTHR37309">
    <property type="entry name" value="SLR0284 PROTEIN"/>
    <property type="match status" value="1"/>
</dbReference>
<proteinExistence type="predicted"/>
<keyword evidence="1" id="KW-0472">Membrane</keyword>